<protein>
    <submittedName>
        <fullName evidence="3">OLC1v1007826C1</fullName>
    </submittedName>
</protein>
<organism evidence="3 4">
    <name type="scientific">Oldenlandia corymbosa var. corymbosa</name>
    <dbReference type="NCBI Taxonomy" id="529605"/>
    <lineage>
        <taxon>Eukaryota</taxon>
        <taxon>Viridiplantae</taxon>
        <taxon>Streptophyta</taxon>
        <taxon>Embryophyta</taxon>
        <taxon>Tracheophyta</taxon>
        <taxon>Spermatophyta</taxon>
        <taxon>Magnoliopsida</taxon>
        <taxon>eudicotyledons</taxon>
        <taxon>Gunneridae</taxon>
        <taxon>Pentapetalae</taxon>
        <taxon>asterids</taxon>
        <taxon>lamiids</taxon>
        <taxon>Gentianales</taxon>
        <taxon>Rubiaceae</taxon>
        <taxon>Rubioideae</taxon>
        <taxon>Spermacoceae</taxon>
        <taxon>Hedyotis-Oldenlandia complex</taxon>
        <taxon>Oldenlandia</taxon>
    </lineage>
</organism>
<dbReference type="PANTHER" id="PTHR15140">
    <property type="entry name" value="TUBULIN-SPECIFIC CHAPERONE E"/>
    <property type="match status" value="1"/>
</dbReference>
<name>A0AAV1DKK5_OLDCO</name>
<dbReference type="EMBL" id="OX459123">
    <property type="protein sequence ID" value="CAI9108263.1"/>
    <property type="molecule type" value="Genomic_DNA"/>
</dbReference>
<dbReference type="Proteomes" id="UP001161247">
    <property type="component" value="Chromosome 6"/>
</dbReference>
<dbReference type="InterPro" id="IPR032675">
    <property type="entry name" value="LRR_dom_sf"/>
</dbReference>
<proteinExistence type="predicted"/>
<feature type="domain" description="Disease resistance R13L4/SHOC-2-like LRR" evidence="2">
    <location>
        <begin position="3"/>
        <end position="261"/>
    </location>
</feature>
<dbReference type="PANTHER" id="PTHR15140:SF33">
    <property type="entry name" value="LATE BLIGHT RESISTANCE PROTEIN HOMOLOG R1A-3 ISOFORM X1"/>
    <property type="match status" value="1"/>
</dbReference>
<evidence type="ECO:0000259" key="2">
    <source>
        <dbReference type="Pfam" id="PF23598"/>
    </source>
</evidence>
<dbReference type="InterPro" id="IPR055414">
    <property type="entry name" value="LRR_R13L4/SHOC2-like"/>
</dbReference>
<dbReference type="AlphaFoldDB" id="A0AAV1DKK5"/>
<dbReference type="Gene3D" id="3.80.10.10">
    <property type="entry name" value="Ribonuclease Inhibitor"/>
    <property type="match status" value="1"/>
</dbReference>
<evidence type="ECO:0000256" key="1">
    <source>
        <dbReference type="ARBA" id="ARBA00022737"/>
    </source>
</evidence>
<evidence type="ECO:0000313" key="4">
    <source>
        <dbReference type="Proteomes" id="UP001161247"/>
    </source>
</evidence>
<dbReference type="SUPFAM" id="SSF52058">
    <property type="entry name" value="L domain-like"/>
    <property type="match status" value="1"/>
</dbReference>
<accession>A0AAV1DKK5</accession>
<keyword evidence="4" id="KW-1185">Reference proteome</keyword>
<evidence type="ECO:0000313" key="3">
    <source>
        <dbReference type="EMBL" id="CAI9108263.1"/>
    </source>
</evidence>
<reference evidence="3" key="1">
    <citation type="submission" date="2023-03" db="EMBL/GenBank/DDBJ databases">
        <authorList>
            <person name="Julca I."/>
        </authorList>
    </citation>
    <scope>NUCLEOTIDE SEQUENCE</scope>
</reference>
<dbReference type="Pfam" id="PF23598">
    <property type="entry name" value="LRR_14"/>
    <property type="match status" value="1"/>
</dbReference>
<keyword evidence="1" id="KW-0677">Repeat</keyword>
<gene>
    <name evidence="3" type="ORF">OLC1_LOCUS16373</name>
</gene>
<sequence length="318" mass="35365">MAKLLRVLDLGKINLGDVFPSEIGMLVQLAFLAIEGYMTDIPPSIGNLSNLETLILNQLRYGKALSLPGTFWNLQKLRHLSIGTPGCSFSMENQATSPDLCELDKLSDVAIPCPGDMDGLMKKFPRVRKLKCNLLVSPKETGDYIKVVVPESLSQLESLGISQFLTGGIYKPRKFEFSLPAKLKKLSLAFMDLCGRSLSTISKFPNLEVLKFTWVSFEGSTWEMEEGELSKLRFLKLSSPGLLSWSAAEDQFECLEKLKLLDCTFLEELPSCLENIPTLAVIQVVNCSKTAVELVKNIKEIQEDNGNSELEIITSWFG</sequence>